<keyword evidence="3" id="KW-1185">Reference proteome</keyword>
<dbReference type="Proteomes" id="UP000189701">
    <property type="component" value="Unplaced"/>
</dbReference>
<reference evidence="4" key="2">
    <citation type="submission" date="2025-08" db="UniProtKB">
        <authorList>
            <consortium name="RefSeq"/>
        </authorList>
    </citation>
    <scope>IDENTIFICATION</scope>
    <source>
        <tissue evidence="4">Leaf</tissue>
    </source>
</reference>
<proteinExistence type="predicted"/>
<protein>
    <submittedName>
        <fullName evidence="4">Germination-specific cysteine protease 1-like</fullName>
    </submittedName>
</protein>
<name>A0A1U7X902_NICSY</name>
<accession>A0A1U7X902</accession>
<gene>
    <name evidence="4" type="primary">LOC104232019</name>
</gene>
<dbReference type="InterPro" id="IPR038765">
    <property type="entry name" value="Papain-like_cys_pep_sf"/>
</dbReference>
<dbReference type="SUPFAM" id="SSF54001">
    <property type="entry name" value="Cysteine proteinases"/>
    <property type="match status" value="1"/>
</dbReference>
<dbReference type="AlphaFoldDB" id="A0A1U7X902"/>
<feature type="domain" description="Cathepsin propeptide inhibitor" evidence="2">
    <location>
        <begin position="20"/>
        <end position="47"/>
    </location>
</feature>
<evidence type="ECO:0000313" key="4">
    <source>
        <dbReference type="RefSeq" id="XP_009783414.1"/>
    </source>
</evidence>
<evidence type="ECO:0000256" key="1">
    <source>
        <dbReference type="SAM" id="MobiDB-lite"/>
    </source>
</evidence>
<sequence>MVAENYTPKPDPAEVSRQADIPEYNNSKNRTYELGLNRFADLTNEEYRAIFLGTRSGARRRLVKSKNASQRYGSRANEHLPESVDWRKKGAVAPIKDQ</sequence>
<organism evidence="3 4">
    <name type="scientific">Nicotiana sylvestris</name>
    <name type="common">Wood tobacco</name>
    <name type="synonym">South American tobacco</name>
    <dbReference type="NCBI Taxonomy" id="4096"/>
    <lineage>
        <taxon>Eukaryota</taxon>
        <taxon>Viridiplantae</taxon>
        <taxon>Streptophyta</taxon>
        <taxon>Embryophyta</taxon>
        <taxon>Tracheophyta</taxon>
        <taxon>Spermatophyta</taxon>
        <taxon>Magnoliopsida</taxon>
        <taxon>eudicotyledons</taxon>
        <taxon>Gunneridae</taxon>
        <taxon>Pentapetalae</taxon>
        <taxon>asterids</taxon>
        <taxon>lamiids</taxon>
        <taxon>Solanales</taxon>
        <taxon>Solanaceae</taxon>
        <taxon>Nicotianoideae</taxon>
        <taxon>Nicotianeae</taxon>
        <taxon>Nicotiana</taxon>
    </lineage>
</organism>
<dbReference type="RefSeq" id="XP_009783414.1">
    <property type="nucleotide sequence ID" value="XM_009785112.1"/>
</dbReference>
<dbReference type="Pfam" id="PF08246">
    <property type="entry name" value="Inhibitor_I29"/>
    <property type="match status" value="1"/>
</dbReference>
<reference evidence="3" key="1">
    <citation type="journal article" date="2013" name="Genome Biol.">
        <title>Reference genomes and transcriptomes of Nicotiana sylvestris and Nicotiana tomentosiformis.</title>
        <authorList>
            <person name="Sierro N."/>
            <person name="Battey J.N."/>
            <person name="Ouadi S."/>
            <person name="Bovet L."/>
            <person name="Goepfert S."/>
            <person name="Bakaher N."/>
            <person name="Peitsch M.C."/>
            <person name="Ivanov N.V."/>
        </authorList>
    </citation>
    <scope>NUCLEOTIDE SEQUENCE [LARGE SCALE GENOMIC DNA]</scope>
</reference>
<feature type="region of interest" description="Disordered" evidence="1">
    <location>
        <begin position="1"/>
        <end position="27"/>
    </location>
</feature>
<dbReference type="Gene3D" id="3.90.70.10">
    <property type="entry name" value="Cysteine proteinases"/>
    <property type="match status" value="1"/>
</dbReference>
<evidence type="ECO:0000313" key="3">
    <source>
        <dbReference type="Proteomes" id="UP000189701"/>
    </source>
</evidence>
<dbReference type="InterPro" id="IPR013201">
    <property type="entry name" value="Prot_inhib_I29"/>
</dbReference>
<dbReference type="eggNOG" id="KOG1543">
    <property type="taxonomic scope" value="Eukaryota"/>
</dbReference>
<evidence type="ECO:0000259" key="2">
    <source>
        <dbReference type="Pfam" id="PF08246"/>
    </source>
</evidence>